<dbReference type="Proteomes" id="UP001385809">
    <property type="component" value="Unassembled WGS sequence"/>
</dbReference>
<evidence type="ECO:0000256" key="1">
    <source>
        <dbReference type="SAM" id="Phobius"/>
    </source>
</evidence>
<keyword evidence="1" id="KW-1133">Transmembrane helix</keyword>
<organism evidence="2 3">
    <name type="scientific">Actinomycetospora aurantiaca</name>
    <dbReference type="NCBI Taxonomy" id="3129233"/>
    <lineage>
        <taxon>Bacteria</taxon>
        <taxon>Bacillati</taxon>
        <taxon>Actinomycetota</taxon>
        <taxon>Actinomycetes</taxon>
        <taxon>Pseudonocardiales</taxon>
        <taxon>Pseudonocardiaceae</taxon>
        <taxon>Actinomycetospora</taxon>
    </lineage>
</organism>
<reference evidence="2 3" key="1">
    <citation type="submission" date="2024-03" db="EMBL/GenBank/DDBJ databases">
        <title>Actinomycetospora sp. OC33-EN08, a novel actinomycete isolated from wild orchid (Aerides multiflora).</title>
        <authorList>
            <person name="Suriyachadkun C."/>
        </authorList>
    </citation>
    <scope>NUCLEOTIDE SEQUENCE [LARGE SCALE GENOMIC DNA]</scope>
    <source>
        <strain evidence="2 3">OC33-EN08</strain>
    </source>
</reference>
<keyword evidence="1" id="KW-0472">Membrane</keyword>
<keyword evidence="3" id="KW-1185">Reference proteome</keyword>
<feature type="transmembrane region" description="Helical" evidence="1">
    <location>
        <begin position="129"/>
        <end position="147"/>
    </location>
</feature>
<protein>
    <recommendedName>
        <fullName evidence="4">Yip1 domain-containing protein</fullName>
    </recommendedName>
</protein>
<proteinExistence type="predicted"/>
<evidence type="ECO:0008006" key="4">
    <source>
        <dbReference type="Google" id="ProtNLM"/>
    </source>
</evidence>
<feature type="transmembrane region" description="Helical" evidence="1">
    <location>
        <begin position="54"/>
        <end position="76"/>
    </location>
</feature>
<keyword evidence="1" id="KW-0812">Transmembrane</keyword>
<gene>
    <name evidence="2" type="ORF">WCD74_25115</name>
</gene>
<dbReference type="RefSeq" id="WP_337697638.1">
    <property type="nucleotide sequence ID" value="NZ_JBBEGN010000018.1"/>
</dbReference>
<feature type="transmembrane region" description="Helical" evidence="1">
    <location>
        <begin position="154"/>
        <end position="177"/>
    </location>
</feature>
<name>A0ABU8MUS4_9PSEU</name>
<evidence type="ECO:0000313" key="2">
    <source>
        <dbReference type="EMBL" id="MEJ2871069.1"/>
    </source>
</evidence>
<feature type="transmembrane region" description="Helical" evidence="1">
    <location>
        <begin position="88"/>
        <end position="117"/>
    </location>
</feature>
<comment type="caution">
    <text evidence="2">The sequence shown here is derived from an EMBL/GenBank/DDBJ whole genome shotgun (WGS) entry which is preliminary data.</text>
</comment>
<accession>A0ABU8MUS4</accession>
<sequence>MATVVQRGRERLKLVRWGRFALDVEPAVYGTVVLMTVLAVALDDGVEDFAEVVQVTLGPLVATFAAHLFASVLAAINADRSPPSGRRLLALTAHAAQYLLLAIGPLLVVAIVALTGFHGAQGPEESVNIIIDLGWVVLVALGGVGGWRAVHRWWAVVLGAVGAFAVGFVVVILRIVLEH</sequence>
<evidence type="ECO:0000313" key="3">
    <source>
        <dbReference type="Proteomes" id="UP001385809"/>
    </source>
</evidence>
<feature type="transmembrane region" description="Helical" evidence="1">
    <location>
        <begin position="20"/>
        <end position="42"/>
    </location>
</feature>
<dbReference type="EMBL" id="JBBEGN010000018">
    <property type="protein sequence ID" value="MEJ2871069.1"/>
    <property type="molecule type" value="Genomic_DNA"/>
</dbReference>